<feature type="compositionally biased region" description="Low complexity" evidence="1">
    <location>
        <begin position="18"/>
        <end position="35"/>
    </location>
</feature>
<evidence type="ECO:0000313" key="2">
    <source>
        <dbReference type="Proteomes" id="UP000095280"/>
    </source>
</evidence>
<organism evidence="2 3">
    <name type="scientific">Macrostomum lignano</name>
    <dbReference type="NCBI Taxonomy" id="282301"/>
    <lineage>
        <taxon>Eukaryota</taxon>
        <taxon>Metazoa</taxon>
        <taxon>Spiralia</taxon>
        <taxon>Lophotrochozoa</taxon>
        <taxon>Platyhelminthes</taxon>
        <taxon>Rhabditophora</taxon>
        <taxon>Macrostomorpha</taxon>
        <taxon>Macrostomida</taxon>
        <taxon>Macrostomidae</taxon>
        <taxon>Macrostomum</taxon>
    </lineage>
</organism>
<accession>A0A1I8FEP5</accession>
<sequence>SRSVTQTAATIDARSRDPPSQACRAAPSRAASPEAVRPRRRSGGADTSADKRRGRGGGGAVAVAAIHRHSSSRPGTRRCASGLSNFLRQPESLEVGALASMALADSNSLITWRRLGLREAPGPRPSTTAGHLSRPTLAPLLTRSSRGPAAQLSEAACSCAGPAPRNPRSPRSSTSNLTARGSASARTSLNRLLLNRLSLLSKLDTHPRAGRQLSNPPHPECYSVNSAEADWLRHNSELTASSAVANAAGLRCKAAGTNKKSSAKRSTKIGEVGPQRPGGEGRRLPHPREDDDGGDELWHRQHAVSEDLVRHPEPYHLCATWCGGPNMLRRELPHRTGQRAYLNALQPSSLPMQYLIAAGGCPADIEVAAVGQPEARGIPRGQRAVQLTGPPYTDIDHPAGQSGDPGSPVRRVHRRVHLGWLDQSRKLPQQAPKETGCPKRGSAGQFYS</sequence>
<feature type="region of interest" description="Disordered" evidence="1">
    <location>
        <begin position="254"/>
        <end position="295"/>
    </location>
</feature>
<evidence type="ECO:0000313" key="3">
    <source>
        <dbReference type="WBParaSite" id="maker-unitig_31940-snap-gene-0.1-mRNA-1"/>
    </source>
</evidence>
<dbReference type="AlphaFoldDB" id="A0A1I8FEP5"/>
<keyword evidence="2" id="KW-1185">Reference proteome</keyword>
<feature type="compositionally biased region" description="Basic and acidic residues" evidence="1">
    <location>
        <begin position="279"/>
        <end position="289"/>
    </location>
</feature>
<feature type="region of interest" description="Disordered" evidence="1">
    <location>
        <begin position="1"/>
        <end position="59"/>
    </location>
</feature>
<feature type="region of interest" description="Disordered" evidence="1">
    <location>
        <begin position="419"/>
        <end position="448"/>
    </location>
</feature>
<proteinExistence type="predicted"/>
<protein>
    <submittedName>
        <fullName evidence="3">Protein kinase domain-containing protein</fullName>
    </submittedName>
</protein>
<dbReference type="Proteomes" id="UP000095280">
    <property type="component" value="Unplaced"/>
</dbReference>
<dbReference type="WBParaSite" id="maker-unitig_31940-snap-gene-0.1-mRNA-1">
    <property type="protein sequence ID" value="maker-unitig_31940-snap-gene-0.1-mRNA-1"/>
    <property type="gene ID" value="maker-unitig_31940-snap-gene-0.1"/>
</dbReference>
<name>A0A1I8FEP5_9PLAT</name>
<reference evidence="3" key="1">
    <citation type="submission" date="2016-11" db="UniProtKB">
        <authorList>
            <consortium name="WormBaseParasite"/>
        </authorList>
    </citation>
    <scope>IDENTIFICATION</scope>
</reference>
<feature type="region of interest" description="Disordered" evidence="1">
    <location>
        <begin position="393"/>
        <end position="412"/>
    </location>
</feature>
<evidence type="ECO:0000256" key="1">
    <source>
        <dbReference type="SAM" id="MobiDB-lite"/>
    </source>
</evidence>
<feature type="region of interest" description="Disordered" evidence="1">
    <location>
        <begin position="152"/>
        <end position="185"/>
    </location>
</feature>